<dbReference type="Pfam" id="PF00395">
    <property type="entry name" value="SLH"/>
    <property type="match status" value="3"/>
</dbReference>
<dbReference type="PANTHER" id="PTHR43308">
    <property type="entry name" value="OUTER MEMBRANE PROTEIN ALPHA-RELATED"/>
    <property type="match status" value="1"/>
</dbReference>
<accession>A0A0A3ITH7</accession>
<dbReference type="eggNOG" id="COG2866">
    <property type="taxonomic scope" value="Bacteria"/>
</dbReference>
<feature type="domain" description="SLH" evidence="2">
    <location>
        <begin position="150"/>
        <end position="210"/>
    </location>
</feature>
<dbReference type="Proteomes" id="UP000030437">
    <property type="component" value="Unassembled WGS sequence"/>
</dbReference>
<evidence type="ECO:0000313" key="4">
    <source>
        <dbReference type="Proteomes" id="UP000030437"/>
    </source>
</evidence>
<evidence type="ECO:0000313" key="3">
    <source>
        <dbReference type="EMBL" id="KGR86178.1"/>
    </source>
</evidence>
<comment type="caution">
    <text evidence="3">The sequence shown here is derived from an EMBL/GenBank/DDBJ whole genome shotgun (WGS) entry which is preliminary data.</text>
</comment>
<dbReference type="PROSITE" id="PS51272">
    <property type="entry name" value="SLH"/>
    <property type="match status" value="3"/>
</dbReference>
<feature type="domain" description="SLH" evidence="2">
    <location>
        <begin position="86"/>
        <end position="149"/>
    </location>
</feature>
<gene>
    <name evidence="3" type="ORF">CD32_07230</name>
</gene>
<feature type="domain" description="SLH" evidence="2">
    <location>
        <begin position="211"/>
        <end position="270"/>
    </location>
</feature>
<reference evidence="3 4" key="1">
    <citation type="submission" date="2014-02" db="EMBL/GenBank/DDBJ databases">
        <title>Draft genome sequence of Lysinibacillus odysseyi NBRC 100172.</title>
        <authorList>
            <person name="Zhang F."/>
            <person name="Wang G."/>
            <person name="Zhang L."/>
        </authorList>
    </citation>
    <scope>NUCLEOTIDE SEQUENCE [LARGE SCALE GENOMIC DNA]</scope>
    <source>
        <strain evidence="3 4">NBRC 100172</strain>
    </source>
</reference>
<protein>
    <recommendedName>
        <fullName evidence="2">SLH domain-containing protein</fullName>
    </recommendedName>
</protein>
<name>A0A0A3ITH7_9BACI</name>
<evidence type="ECO:0000256" key="1">
    <source>
        <dbReference type="ARBA" id="ARBA00022729"/>
    </source>
</evidence>
<dbReference type="InterPro" id="IPR001119">
    <property type="entry name" value="SLH_dom"/>
</dbReference>
<proteinExistence type="predicted"/>
<dbReference type="STRING" id="1220589.CD32_07230"/>
<keyword evidence="1" id="KW-0732">Signal</keyword>
<dbReference type="InterPro" id="IPR051465">
    <property type="entry name" value="Cell_Envelope_Struct_Comp"/>
</dbReference>
<dbReference type="PANTHER" id="PTHR43308:SF5">
    <property type="entry name" value="S-LAYER PROTEIN _ PEPTIDOGLYCAN ENDO-BETA-N-ACETYLGLUCOSAMINIDASE"/>
    <property type="match status" value="1"/>
</dbReference>
<dbReference type="EMBL" id="JPVP01000052">
    <property type="protein sequence ID" value="KGR86178.1"/>
    <property type="molecule type" value="Genomic_DNA"/>
</dbReference>
<keyword evidence="4" id="KW-1185">Reference proteome</keyword>
<evidence type="ECO:0000259" key="2">
    <source>
        <dbReference type="PROSITE" id="PS51272"/>
    </source>
</evidence>
<dbReference type="AlphaFoldDB" id="A0A0A3ITH7"/>
<organism evidence="3 4">
    <name type="scientific">Lysinibacillus odysseyi 34hs-1 = NBRC 100172</name>
    <dbReference type="NCBI Taxonomy" id="1220589"/>
    <lineage>
        <taxon>Bacteria</taxon>
        <taxon>Bacillati</taxon>
        <taxon>Bacillota</taxon>
        <taxon>Bacilli</taxon>
        <taxon>Bacillales</taxon>
        <taxon>Bacillaceae</taxon>
        <taxon>Lysinibacillus</taxon>
    </lineage>
</organism>
<sequence length="270" mass="30265">MLKASVDTIIESYKNDENLYAEGKEEFLKNEKQIRDTFGDSIEIRITKQGNSSKKEVKYLKKWEMLSAADEAIFFDVFSRGVKLERDGGYFHDTLNHWDEGHIQFLYELGVINGQSQTKFNPNGHITRAQLAVMIFRAAGLTLDEFEGYTYYNDIEKHWAGKEISILDDYGLLDIFDDADFNPGKPATREEVAAVTYALMQGYGYEATAAGTAFKDKNNIDPIALEGIAALQQAGIVGGYADGTFKPKANVTRAQFAKMLTMALLESSEE</sequence>